<gene>
    <name evidence="2" type="ORF">SAMN06295920_104485</name>
</gene>
<protein>
    <submittedName>
        <fullName evidence="2">Uncharacterized protein</fullName>
    </submittedName>
</protein>
<feature type="region of interest" description="Disordered" evidence="1">
    <location>
        <begin position="36"/>
        <end position="88"/>
    </location>
</feature>
<sequence length="88" mass="9981">MSWRDNLRKGRSHLITVAILLVASSVIVRIEDSALQREAHKPQPRNQMVPLRHASPDVLAADPKRERCGDVPSGRRPCPDINRRRPTD</sequence>
<name>A0A1T5D1H0_9SPHN</name>
<dbReference type="OrthoDB" id="7596997at2"/>
<organism evidence="2 3">
    <name type="scientific">Rhizorhabdus histidinilytica</name>
    <dbReference type="NCBI Taxonomy" id="439228"/>
    <lineage>
        <taxon>Bacteria</taxon>
        <taxon>Pseudomonadati</taxon>
        <taxon>Pseudomonadota</taxon>
        <taxon>Alphaproteobacteria</taxon>
        <taxon>Sphingomonadales</taxon>
        <taxon>Sphingomonadaceae</taxon>
        <taxon>Rhizorhabdus</taxon>
    </lineage>
</organism>
<accession>A0A1T5D1H0</accession>
<proteinExistence type="predicted"/>
<dbReference type="Proteomes" id="UP000189818">
    <property type="component" value="Unassembled WGS sequence"/>
</dbReference>
<dbReference type="AlphaFoldDB" id="A0A1T5D1H0"/>
<evidence type="ECO:0000313" key="3">
    <source>
        <dbReference type="Proteomes" id="UP000189818"/>
    </source>
</evidence>
<dbReference type="EMBL" id="FUYM01000004">
    <property type="protein sequence ID" value="SKB65578.1"/>
    <property type="molecule type" value="Genomic_DNA"/>
</dbReference>
<feature type="compositionally biased region" description="Basic and acidic residues" evidence="1">
    <location>
        <begin position="77"/>
        <end position="88"/>
    </location>
</feature>
<reference evidence="3" key="1">
    <citation type="submission" date="2017-02" db="EMBL/GenBank/DDBJ databases">
        <authorList>
            <person name="Varghese N."/>
            <person name="Submissions S."/>
        </authorList>
    </citation>
    <scope>NUCLEOTIDE SEQUENCE [LARGE SCALE GENOMIC DNA]</scope>
    <source>
        <strain evidence="3">UM2</strain>
    </source>
</reference>
<evidence type="ECO:0000313" key="2">
    <source>
        <dbReference type="EMBL" id="SKB65578.1"/>
    </source>
</evidence>
<dbReference type="RefSeq" id="WP_079648366.1">
    <property type="nucleotide sequence ID" value="NZ_FUYM01000004.1"/>
</dbReference>
<keyword evidence="3" id="KW-1185">Reference proteome</keyword>
<evidence type="ECO:0000256" key="1">
    <source>
        <dbReference type="SAM" id="MobiDB-lite"/>
    </source>
</evidence>